<gene>
    <name evidence="4" type="ORF">SCAR479_00468</name>
</gene>
<accession>A0ABR2Y9L1</accession>
<keyword evidence="1" id="KW-0862">Zinc</keyword>
<dbReference type="EMBL" id="JARVKM010000001">
    <property type="protein sequence ID" value="KAK9783909.1"/>
    <property type="molecule type" value="Genomic_DNA"/>
</dbReference>
<dbReference type="Gene3D" id="3.30.160.60">
    <property type="entry name" value="Classic Zinc Finger"/>
    <property type="match status" value="1"/>
</dbReference>
<keyword evidence="1" id="KW-0479">Metal-binding</keyword>
<protein>
    <submittedName>
        <fullName evidence="4">C2H2-type domain-containing protein</fullName>
    </submittedName>
</protein>
<comment type="caution">
    <text evidence="4">The sequence shown here is derived from an EMBL/GenBank/DDBJ whole genome shotgun (WGS) entry which is preliminary data.</text>
</comment>
<evidence type="ECO:0000313" key="4">
    <source>
        <dbReference type="EMBL" id="KAK9783909.1"/>
    </source>
</evidence>
<feature type="compositionally biased region" description="Basic and acidic residues" evidence="2">
    <location>
        <begin position="207"/>
        <end position="217"/>
    </location>
</feature>
<proteinExistence type="predicted"/>
<dbReference type="Proteomes" id="UP001465668">
    <property type="component" value="Unassembled WGS sequence"/>
</dbReference>
<dbReference type="PROSITE" id="PS50157">
    <property type="entry name" value="ZINC_FINGER_C2H2_2"/>
    <property type="match status" value="1"/>
</dbReference>
<dbReference type="InterPro" id="IPR036236">
    <property type="entry name" value="Znf_C2H2_sf"/>
</dbReference>
<evidence type="ECO:0000256" key="2">
    <source>
        <dbReference type="SAM" id="MobiDB-lite"/>
    </source>
</evidence>
<keyword evidence="5" id="KW-1185">Reference proteome</keyword>
<evidence type="ECO:0000313" key="5">
    <source>
        <dbReference type="Proteomes" id="UP001465668"/>
    </source>
</evidence>
<evidence type="ECO:0000256" key="1">
    <source>
        <dbReference type="PROSITE-ProRule" id="PRU00042"/>
    </source>
</evidence>
<keyword evidence="1" id="KW-0863">Zinc-finger</keyword>
<feature type="domain" description="C2H2-type" evidence="3">
    <location>
        <begin position="267"/>
        <end position="294"/>
    </location>
</feature>
<evidence type="ECO:0000259" key="3">
    <source>
        <dbReference type="PROSITE" id="PS50157"/>
    </source>
</evidence>
<feature type="region of interest" description="Disordered" evidence="2">
    <location>
        <begin position="198"/>
        <end position="233"/>
    </location>
</feature>
<reference evidence="4 5" key="1">
    <citation type="submission" date="2024-02" db="EMBL/GenBank/DDBJ databases">
        <title>First draft genome assembly of two strains of Seiridium cardinale.</title>
        <authorList>
            <person name="Emiliani G."/>
            <person name="Scali E."/>
        </authorList>
    </citation>
    <scope>NUCLEOTIDE SEQUENCE [LARGE SCALE GENOMIC DNA]</scope>
    <source>
        <strain evidence="4 5">BM-138-000479</strain>
    </source>
</reference>
<name>A0ABR2Y9L1_9PEZI</name>
<organism evidence="4 5">
    <name type="scientific">Seiridium cardinale</name>
    <dbReference type="NCBI Taxonomy" id="138064"/>
    <lineage>
        <taxon>Eukaryota</taxon>
        <taxon>Fungi</taxon>
        <taxon>Dikarya</taxon>
        <taxon>Ascomycota</taxon>
        <taxon>Pezizomycotina</taxon>
        <taxon>Sordariomycetes</taxon>
        <taxon>Xylariomycetidae</taxon>
        <taxon>Amphisphaeriales</taxon>
        <taxon>Sporocadaceae</taxon>
        <taxon>Seiridium</taxon>
    </lineage>
</organism>
<dbReference type="InterPro" id="IPR013087">
    <property type="entry name" value="Znf_C2H2_type"/>
</dbReference>
<sequence length="359" mass="41312">MAGFLRGARNVATLVPGGYFAFMDYVIPQWLRHLELGIAVAGQGRELVSDLQESLELFLNIHFMAPIRHFAVSQVAVISKRKELTLFGEMKENETALDLADIVKNVREAIKIIHSNLTGADDKAKMEQIYGQNIFKCPRFSCRYFCSGFGTADQRNQHIDKHLRPFRCTIVGCPSYNLGMNTEKDLIKPTREEHGIFVDDELDLPDPDEKKRKEPKPNLHRVPQRPVQPEPYVPEPKITEFPCKFCPKVFNKKYNLIWHQVVDRRDYRCTICFTAFARDHDRRRHEKTQEDKKFICRGTLGSGQRWGCQKEFARADTAKPLQHCLWPRLYSSLAGRARTAAGTSGSAAYRMMYRWDGSA</sequence>
<dbReference type="SUPFAM" id="SSF57667">
    <property type="entry name" value="beta-beta-alpha zinc fingers"/>
    <property type="match status" value="1"/>
</dbReference>